<evidence type="ECO:0000313" key="3">
    <source>
        <dbReference type="EMBL" id="KGE89585.1"/>
    </source>
</evidence>
<dbReference type="InterPro" id="IPR013783">
    <property type="entry name" value="Ig-like_fold"/>
</dbReference>
<dbReference type="EMBL" id="JPOS01000004">
    <property type="protein sequence ID" value="KGE89585.1"/>
    <property type="molecule type" value="Genomic_DNA"/>
</dbReference>
<dbReference type="PROSITE" id="PS50093">
    <property type="entry name" value="PKD"/>
    <property type="match status" value="5"/>
</dbReference>
<dbReference type="Pfam" id="PF17517">
    <property type="entry name" value="IgGFc_binding"/>
    <property type="match status" value="1"/>
</dbReference>
<keyword evidence="1" id="KW-0732">Signal</keyword>
<evidence type="ECO:0000313" key="4">
    <source>
        <dbReference type="Proteomes" id="UP000029736"/>
    </source>
</evidence>
<dbReference type="InterPro" id="IPR035234">
    <property type="entry name" value="IgGFc-bd_N"/>
</dbReference>
<feature type="domain" description="PKD" evidence="2">
    <location>
        <begin position="477"/>
        <end position="522"/>
    </location>
</feature>
<feature type="domain" description="PKD" evidence="2">
    <location>
        <begin position="557"/>
        <end position="609"/>
    </location>
</feature>
<keyword evidence="4" id="KW-1185">Reference proteome</keyword>
<comment type="caution">
    <text evidence="3">The sequence shown here is derived from an EMBL/GenBank/DDBJ whole genome shotgun (WGS) entry which is preliminary data.</text>
</comment>
<sequence>MKRLLLFFSVLALNISTLAGQTSTGTTFWLAYMENLDLIFNDDPVFAVVLHADQEATGEIQIPVTGFSIPFSVSAGGTEEVELPPALYYIQGSDITGNTGIRVVSDVPVRATGVHYRAYFSEATHLLPEPELGTEYFPICYADDVGNDPSSFVVLSTEDGTEIEITPAVLTLGLRPPGVPFTITLNAGQIYQVQAVGDLTGSRVQSVSGQPIAVFSGAKQADIIDCGQPADSHVYDQAVPVDKWGTLYYHTPFQNQGIQVIRVLASEDNTEVFVDCNQVATLDQGEYYTVYDESYLSGRVISASRPIAVAQFNTNGGCSSPGSGLGDPNMLWLWPADYKTREVRFKSLDRFNELIGDASFTQHSVNIVANADEVDNILLDGAPLPAGVWMGYLGDPNKVYRKISLGPGEHTLSSPELFQAYVYGRGFADAYTYFAGYTEVEEEEYACLDIQVEGVLCVDSTLQWSYQTSLNVTDVNWDFGDGQTSAENNPAMSYGDIGTSTVVLTLTTSTGTFTDTLEVAIQLCEEDPCPDDLSLSIQAPIEICANSPAQLGIDFEGQAVSATWDLGGIGQTSGLNPQVNFNESGTYTITVTVRDELNCEYTATATLEVLDCGGCGPELVDLEFEGFACVDSVLVFPLTEFLINDPPLEITWTVDGQTFENLSALEYAFPVPGNYTVTFQAISLQGCSYIGQNEVQIQDCSDNPCIGQPPIAIIPPDQYCLQQPLTFTAQTSADLVTYSWSANNGATSDQPAFTVTFDEDGVGTVFLEATDVNGCIYSIAIEDDLVDCGDDPCEGLPELQLNVTGPLCLDSTLVFSASGANLVTYDWAFSNLTSSTAASPENVFQETGLFTAALTAVDANGCTRTGSLSFEIEICEELDPCLDNPELVIEGDSVVCLGDVAIFSASGPDSIVIYDWNLDVGGSADEPMPSATFEENGIYSVVLLAVDEAGCTYSDNFSFEVRFCEPDGGCAYALPNAFSPNGDGTNDTFELLRNCPATSFELRVFNRWGGIVFETDDPETGWDGRFNGQDAPIEVYFYQCFVETPNGEVVELNGDVTLLR</sequence>
<dbReference type="PANTHER" id="PTHR46534">
    <property type="entry name" value="IGGFC_BINDING DOMAIN-CONTAINING PROTEIN"/>
    <property type="match status" value="1"/>
</dbReference>
<reference evidence="3 4" key="1">
    <citation type="journal article" date="2014" name="Int. J. Syst. Evol. Microbiol.">
        <title>Phaeodactylibacter xiamenensis gen. nov., sp. nov., a member of the family Saprospiraceae isolated from the marine alga Phaeodactylum tricornutum.</title>
        <authorList>
            <person name="Chen Z.Jr."/>
            <person name="Lei X."/>
            <person name="Lai Q."/>
            <person name="Li Y."/>
            <person name="Zhang B."/>
            <person name="Zhang J."/>
            <person name="Zhang H."/>
            <person name="Yang L."/>
            <person name="Zheng W."/>
            <person name="Tian Y."/>
            <person name="Yu Z."/>
            <person name="Xu H.Jr."/>
            <person name="Zheng T."/>
        </authorList>
    </citation>
    <scope>NUCLEOTIDE SEQUENCE [LARGE SCALE GENOMIC DNA]</scope>
    <source>
        <strain evidence="3 4">KD52</strain>
    </source>
</reference>
<dbReference type="Pfam" id="PF18911">
    <property type="entry name" value="PKD_4"/>
    <property type="match status" value="2"/>
</dbReference>
<feature type="signal peptide" evidence="1">
    <location>
        <begin position="1"/>
        <end position="19"/>
    </location>
</feature>
<dbReference type="InterPro" id="IPR000601">
    <property type="entry name" value="PKD_dom"/>
</dbReference>
<dbReference type="Gene3D" id="2.60.40.10">
    <property type="entry name" value="Immunoglobulins"/>
    <property type="match status" value="5"/>
</dbReference>
<name>A0A098SBQ7_9BACT</name>
<feature type="chain" id="PRO_5001940186" description="PKD domain-containing protein" evidence="1">
    <location>
        <begin position="20"/>
        <end position="1060"/>
    </location>
</feature>
<dbReference type="RefSeq" id="WP_044216124.1">
    <property type="nucleotide sequence ID" value="NZ_JBKAGJ010000005.1"/>
</dbReference>
<proteinExistence type="predicted"/>
<dbReference type="Pfam" id="PF00801">
    <property type="entry name" value="PKD"/>
    <property type="match status" value="1"/>
</dbReference>
<dbReference type="PANTHER" id="PTHR46534:SF1">
    <property type="entry name" value="IGGFC-BINDING PROTEIN N-TERMINAL DOMAIN-CONTAINING PROTEIN"/>
    <property type="match status" value="1"/>
</dbReference>
<dbReference type="SMART" id="SM00089">
    <property type="entry name" value="PKD"/>
    <property type="match status" value="5"/>
</dbReference>
<dbReference type="OrthoDB" id="1108781at2"/>
<dbReference type="CDD" id="cd00146">
    <property type="entry name" value="PKD"/>
    <property type="match status" value="1"/>
</dbReference>
<gene>
    <name evidence="3" type="ORF">IX84_02090</name>
</gene>
<dbReference type="STRING" id="1524460.IX84_02090"/>
<organism evidence="3 4">
    <name type="scientific">Phaeodactylibacter xiamenensis</name>
    <dbReference type="NCBI Taxonomy" id="1524460"/>
    <lineage>
        <taxon>Bacteria</taxon>
        <taxon>Pseudomonadati</taxon>
        <taxon>Bacteroidota</taxon>
        <taxon>Saprospiria</taxon>
        <taxon>Saprospirales</taxon>
        <taxon>Haliscomenobacteraceae</taxon>
        <taxon>Phaeodactylibacter</taxon>
    </lineage>
</organism>
<feature type="domain" description="PKD" evidence="2">
    <location>
        <begin position="708"/>
        <end position="774"/>
    </location>
</feature>
<dbReference type="AlphaFoldDB" id="A0A098SBQ7"/>
<feature type="domain" description="PKD" evidence="2">
    <location>
        <begin position="816"/>
        <end position="874"/>
    </location>
</feature>
<evidence type="ECO:0000259" key="2">
    <source>
        <dbReference type="PROSITE" id="PS50093"/>
    </source>
</evidence>
<accession>A0A098SBQ7</accession>
<dbReference type="NCBIfam" id="TIGR04131">
    <property type="entry name" value="Bac_Flav_CTERM"/>
    <property type="match status" value="1"/>
</dbReference>
<dbReference type="InterPro" id="IPR026341">
    <property type="entry name" value="T9SS_type_B"/>
</dbReference>
<evidence type="ECO:0000256" key="1">
    <source>
        <dbReference type="SAM" id="SignalP"/>
    </source>
</evidence>
<dbReference type="InterPro" id="IPR022409">
    <property type="entry name" value="PKD/Chitinase_dom"/>
</dbReference>
<protein>
    <recommendedName>
        <fullName evidence="2">PKD domain-containing protein</fullName>
    </recommendedName>
</protein>
<dbReference type="InterPro" id="IPR035986">
    <property type="entry name" value="PKD_dom_sf"/>
</dbReference>
<dbReference type="SUPFAM" id="SSF49299">
    <property type="entry name" value="PKD domain"/>
    <property type="match status" value="5"/>
</dbReference>
<dbReference type="Pfam" id="PF13585">
    <property type="entry name" value="CHU_C"/>
    <property type="match status" value="1"/>
</dbReference>
<dbReference type="Proteomes" id="UP000029736">
    <property type="component" value="Unassembled WGS sequence"/>
</dbReference>
<feature type="domain" description="PKD" evidence="2">
    <location>
        <begin position="884"/>
        <end position="950"/>
    </location>
</feature>